<gene>
    <name evidence="8" type="ordered locus">Ethha_2610</name>
</gene>
<dbReference type="Gene3D" id="2.40.37.10">
    <property type="entry name" value="Lyase, Ornithine Decarboxylase, Chain A, domain 1"/>
    <property type="match status" value="1"/>
</dbReference>
<dbReference type="eggNOG" id="COG0787">
    <property type="taxonomic scope" value="Bacteria"/>
</dbReference>
<comment type="catalytic activity">
    <reaction evidence="4">
        <text>L-alanine = D-alanine</text>
        <dbReference type="Rhea" id="RHEA:20249"/>
        <dbReference type="ChEBI" id="CHEBI:57416"/>
        <dbReference type="ChEBI" id="CHEBI:57972"/>
        <dbReference type="EC" id="5.1.1.1"/>
    </reaction>
</comment>
<evidence type="ECO:0000256" key="3">
    <source>
        <dbReference type="ARBA" id="ARBA00023235"/>
    </source>
</evidence>
<dbReference type="PANTHER" id="PTHR30511:SF0">
    <property type="entry name" value="ALANINE RACEMASE, CATABOLIC-RELATED"/>
    <property type="match status" value="1"/>
</dbReference>
<dbReference type="AlphaFoldDB" id="E6U733"/>
<feature type="domain" description="Alanine racemase C-terminal" evidence="7">
    <location>
        <begin position="251"/>
        <end position="379"/>
    </location>
</feature>
<dbReference type="STRING" id="663278.Ethha_2610"/>
<feature type="active site" description="Proton acceptor; specific for D-alanine" evidence="4">
    <location>
        <position position="39"/>
    </location>
</feature>
<organism evidence="8 9">
    <name type="scientific">Ethanoligenens harbinense (strain DSM 18485 / JCM 12961 / CGMCC 1.5033 / YUAN-3)</name>
    <dbReference type="NCBI Taxonomy" id="663278"/>
    <lineage>
        <taxon>Bacteria</taxon>
        <taxon>Bacillati</taxon>
        <taxon>Bacillota</taxon>
        <taxon>Clostridia</taxon>
        <taxon>Eubacteriales</taxon>
        <taxon>Oscillospiraceae</taxon>
        <taxon>Ethanoligenens</taxon>
    </lineage>
</organism>
<dbReference type="GO" id="GO:0008784">
    <property type="term" value="F:alanine racemase activity"/>
    <property type="evidence" value="ECO:0007669"/>
    <property type="project" value="UniProtKB-UniRule"/>
</dbReference>
<dbReference type="GO" id="GO:0030170">
    <property type="term" value="F:pyridoxal phosphate binding"/>
    <property type="evidence" value="ECO:0007669"/>
    <property type="project" value="UniProtKB-UniRule"/>
</dbReference>
<dbReference type="HOGENOM" id="CLU_028393_2_2_9"/>
<dbReference type="PANTHER" id="PTHR30511">
    <property type="entry name" value="ALANINE RACEMASE"/>
    <property type="match status" value="1"/>
</dbReference>
<dbReference type="KEGG" id="eha:Ethha_2610"/>
<dbReference type="InterPro" id="IPR011079">
    <property type="entry name" value="Ala_racemase_C"/>
</dbReference>
<dbReference type="GO" id="GO:0009252">
    <property type="term" value="P:peptidoglycan biosynthetic process"/>
    <property type="evidence" value="ECO:0007669"/>
    <property type="project" value="TreeGrafter"/>
</dbReference>
<evidence type="ECO:0000256" key="4">
    <source>
        <dbReference type="HAMAP-Rule" id="MF_01201"/>
    </source>
</evidence>
<feature type="binding site" evidence="4 6">
    <location>
        <position position="137"/>
    </location>
    <ligand>
        <name>substrate</name>
    </ligand>
</feature>
<reference evidence="8 9" key="1">
    <citation type="submission" date="2010-12" db="EMBL/GenBank/DDBJ databases">
        <title>Complete sequence of Ethanoligenens harbinense YUAN-3.</title>
        <authorList>
            <person name="Lucas S."/>
            <person name="Copeland A."/>
            <person name="Lapidus A."/>
            <person name="Cheng J.-F."/>
            <person name="Bruce D."/>
            <person name="Goodwin L."/>
            <person name="Pitluck S."/>
            <person name="Chertkov O."/>
            <person name="Misra M."/>
            <person name="Detter J.C."/>
            <person name="Han C."/>
            <person name="Tapia R."/>
            <person name="Land M."/>
            <person name="Hauser L."/>
            <person name="Jeffries C."/>
            <person name="Kyrpides N."/>
            <person name="Ivanova N."/>
            <person name="Mikhailova N."/>
            <person name="Wang A."/>
            <person name="Mouttaki H."/>
            <person name="He Z."/>
            <person name="Zhou J."/>
            <person name="Hemme C.L."/>
            <person name="Woyke T."/>
        </authorList>
    </citation>
    <scope>NUCLEOTIDE SEQUENCE [LARGE SCALE GENOMIC DNA]</scope>
    <source>
        <strain evidence="9">DSM 18485 / JCM 12961 / CGMCC 1.5033 / YUAN-3</strain>
    </source>
</reference>
<dbReference type="InterPro" id="IPR001608">
    <property type="entry name" value="Ala_racemase_N"/>
</dbReference>
<dbReference type="GO" id="GO:0005829">
    <property type="term" value="C:cytosol"/>
    <property type="evidence" value="ECO:0007669"/>
    <property type="project" value="TreeGrafter"/>
</dbReference>
<dbReference type="PRINTS" id="PR00992">
    <property type="entry name" value="ALARACEMASE"/>
</dbReference>
<dbReference type="InterPro" id="IPR000821">
    <property type="entry name" value="Ala_racemase"/>
</dbReference>
<dbReference type="Pfam" id="PF00842">
    <property type="entry name" value="Ala_racemase_C"/>
    <property type="match status" value="1"/>
</dbReference>
<feature type="active site" description="Proton acceptor; specific for L-alanine" evidence="4">
    <location>
        <position position="272"/>
    </location>
</feature>
<dbReference type="EC" id="5.1.1.1" evidence="4"/>
<evidence type="ECO:0000259" key="7">
    <source>
        <dbReference type="SMART" id="SM01005"/>
    </source>
</evidence>
<dbReference type="Pfam" id="PF01168">
    <property type="entry name" value="Ala_racemase_N"/>
    <property type="match status" value="1"/>
</dbReference>
<comment type="cofactor">
    <cofactor evidence="1 4 5">
        <name>pyridoxal 5'-phosphate</name>
        <dbReference type="ChEBI" id="CHEBI:597326"/>
    </cofactor>
</comment>
<name>E6U733_ETHHY</name>
<dbReference type="SUPFAM" id="SSF50621">
    <property type="entry name" value="Alanine racemase C-terminal domain-like"/>
    <property type="match status" value="1"/>
</dbReference>
<dbReference type="InterPro" id="IPR009006">
    <property type="entry name" value="Ala_racemase/Decarboxylase_C"/>
</dbReference>
<evidence type="ECO:0000256" key="1">
    <source>
        <dbReference type="ARBA" id="ARBA00001933"/>
    </source>
</evidence>
<evidence type="ECO:0000256" key="6">
    <source>
        <dbReference type="PIRSR" id="PIRSR600821-52"/>
    </source>
</evidence>
<dbReference type="SMART" id="SM01005">
    <property type="entry name" value="Ala_racemase_C"/>
    <property type="match status" value="1"/>
</dbReference>
<feature type="binding site" evidence="4 6">
    <location>
        <position position="320"/>
    </location>
    <ligand>
        <name>substrate</name>
    </ligand>
</feature>
<sequence>MSDFLKRTWAEVDLDKIEANYLAIRAYVSPQSKIMTIVKADGYGHGAPFVAKAFDDAGTDWFGVSNIEEAEQLRIAGIEKPILILGYTPPEFAGMLIKQRVTQTLFSMEYGEQLSAAAKEAGGTVDVHLKLDTGMSRIGFLFHGEEDAPALLQDGAAAAALPNLRIDGVFTHFAVSDEPGNPFTRTQFERFIRAVALLEEQGLRFSLRHCCNSAGLLNYPEMQLDMVRPGIILYGLTPAVGMPLPIELQPAMALKTMLFQTKTLTPGTPVSYGMIYRTPSARRVGTLPIGYADGYARSLSDRADVLIHGKRARIVGRVCMDQCMADVTDIPNAQSGDVVTVIGRDGGETVSMEEIAAQMGTINYETACLIGKRVPRVFFKGGRQVGKLNYILP</sequence>
<keyword evidence="2 4" id="KW-0663">Pyridoxal phosphate</keyword>
<comment type="similarity">
    <text evidence="4">Belongs to the alanine racemase family.</text>
</comment>
<dbReference type="FunFam" id="3.20.20.10:FF:000002">
    <property type="entry name" value="Alanine racemase"/>
    <property type="match status" value="1"/>
</dbReference>
<dbReference type="GO" id="GO:0030632">
    <property type="term" value="P:D-alanine biosynthetic process"/>
    <property type="evidence" value="ECO:0007669"/>
    <property type="project" value="UniProtKB-UniRule"/>
</dbReference>
<proteinExistence type="inferred from homology"/>
<feature type="modified residue" description="N6-(pyridoxal phosphate)lysine" evidence="4 5">
    <location>
        <position position="39"/>
    </location>
</feature>
<dbReference type="EMBL" id="CP002400">
    <property type="protein sequence ID" value="ADU28103.1"/>
    <property type="molecule type" value="Genomic_DNA"/>
</dbReference>
<dbReference type="HAMAP" id="MF_01201">
    <property type="entry name" value="Ala_racemase"/>
    <property type="match status" value="1"/>
</dbReference>
<protein>
    <recommendedName>
        <fullName evidence="4">Alanine racemase</fullName>
        <ecNumber evidence="4">5.1.1.1</ecNumber>
    </recommendedName>
</protein>
<comment type="pathway">
    <text evidence="4">Amino-acid biosynthesis; D-alanine biosynthesis; D-alanine from L-alanine: step 1/1.</text>
</comment>
<keyword evidence="9" id="KW-1185">Reference proteome</keyword>
<comment type="function">
    <text evidence="4">Catalyzes the interconversion of L-alanine and D-alanine. May also act on other amino acids.</text>
</comment>
<dbReference type="Gene3D" id="3.20.20.10">
    <property type="entry name" value="Alanine racemase"/>
    <property type="match status" value="1"/>
</dbReference>
<accession>E6U733</accession>
<evidence type="ECO:0000256" key="2">
    <source>
        <dbReference type="ARBA" id="ARBA00022898"/>
    </source>
</evidence>
<dbReference type="SUPFAM" id="SSF51419">
    <property type="entry name" value="PLP-binding barrel"/>
    <property type="match status" value="1"/>
</dbReference>
<keyword evidence="3 4" id="KW-0413">Isomerase</keyword>
<dbReference type="RefSeq" id="WP_013486446.1">
    <property type="nucleotide sequence ID" value="NC_014828.1"/>
</dbReference>
<dbReference type="Proteomes" id="UP000001551">
    <property type="component" value="Chromosome"/>
</dbReference>
<evidence type="ECO:0000313" key="9">
    <source>
        <dbReference type="Proteomes" id="UP000001551"/>
    </source>
</evidence>
<evidence type="ECO:0000313" key="8">
    <source>
        <dbReference type="EMBL" id="ADU28103.1"/>
    </source>
</evidence>
<evidence type="ECO:0000256" key="5">
    <source>
        <dbReference type="PIRSR" id="PIRSR600821-50"/>
    </source>
</evidence>
<dbReference type="InterPro" id="IPR029066">
    <property type="entry name" value="PLP-binding_barrel"/>
</dbReference>
<dbReference type="CDD" id="cd00430">
    <property type="entry name" value="PLPDE_III_AR"/>
    <property type="match status" value="1"/>
</dbReference>
<dbReference type="NCBIfam" id="TIGR00492">
    <property type="entry name" value="alr"/>
    <property type="match status" value="1"/>
</dbReference>
<dbReference type="UniPathway" id="UPA00042">
    <property type="reaction ID" value="UER00497"/>
</dbReference>